<sequence>MYHDIKSSNERIAEIRREYTEKGYENITVWRAGERIHIQAYDPKRKRDINCYAIPNPL</sequence>
<gene>
    <name evidence="1" type="ORF">HUXLEY_36</name>
</gene>
<dbReference type="RefSeq" id="YP_009293004.1">
    <property type="nucleotide sequence ID" value="NC_031127.1"/>
</dbReference>
<dbReference type="GeneID" id="29069158"/>
<evidence type="ECO:0000313" key="1">
    <source>
        <dbReference type="EMBL" id="ANZ49118.1"/>
    </source>
</evidence>
<accession>A0A1B2ICX6</accession>
<reference evidence="2" key="1">
    <citation type="submission" date="2016-06" db="EMBL/GenBank/DDBJ databases">
        <authorList>
            <person name="Berg J.A."/>
            <person name="Grossarth S.E."/>
            <person name="Jarvis T.M."/>
            <person name="Merrill B.D."/>
            <person name="Breakwell D.P."/>
            <person name="Hope S."/>
            <person name="Grose J.H."/>
        </authorList>
    </citation>
    <scope>NUCLEOTIDE SEQUENCE [LARGE SCALE GENOMIC DNA]</scope>
</reference>
<protein>
    <submittedName>
        <fullName evidence="1">Uncharacterized protein</fullName>
    </submittedName>
</protein>
<organism evidence="1 2">
    <name type="scientific">Erwinia phage vB_EamM_Huxley</name>
    <dbReference type="NCBI Taxonomy" id="1883373"/>
    <lineage>
        <taxon>Viruses</taxon>
        <taxon>Duplodnaviria</taxon>
        <taxon>Heunggongvirae</taxon>
        <taxon>Uroviricota</taxon>
        <taxon>Caudoviricetes</taxon>
        <taxon>Chimalliviridae</taxon>
        <taxon>Machinavirus</taxon>
        <taxon>Machinavirus machina</taxon>
    </lineage>
</organism>
<name>A0A1B2ICX6_9CAUD</name>
<proteinExistence type="predicted"/>
<evidence type="ECO:0000313" key="2">
    <source>
        <dbReference type="Proteomes" id="UP000203302"/>
    </source>
</evidence>
<dbReference type="OrthoDB" id="28700at10239"/>
<dbReference type="Proteomes" id="UP000203302">
    <property type="component" value="Segment"/>
</dbReference>
<dbReference type="KEGG" id="vg:29069158"/>
<dbReference type="EMBL" id="KX397368">
    <property type="protein sequence ID" value="ANZ49118.1"/>
    <property type="molecule type" value="Genomic_DNA"/>
</dbReference>